<dbReference type="Pfam" id="PF01344">
    <property type="entry name" value="Kelch_1"/>
    <property type="match status" value="2"/>
</dbReference>
<dbReference type="InterPro" id="IPR011043">
    <property type="entry name" value="Gal_Oxase/kelch_b-propeller"/>
</dbReference>
<feature type="region of interest" description="Disordered" evidence="2">
    <location>
        <begin position="473"/>
        <end position="492"/>
    </location>
</feature>
<dbReference type="SUPFAM" id="SSF50965">
    <property type="entry name" value="Galactose oxidase, central domain"/>
    <property type="match status" value="1"/>
</dbReference>
<dbReference type="InterPro" id="IPR052392">
    <property type="entry name" value="Kelch-BTB_domain-containing"/>
</dbReference>
<proteinExistence type="predicted"/>
<evidence type="ECO:0000313" key="3">
    <source>
        <dbReference type="EMBL" id="CAH0596824.1"/>
    </source>
</evidence>
<reference evidence="3" key="1">
    <citation type="submission" date="2021-12" db="EMBL/GenBank/DDBJ databases">
        <authorList>
            <person name="King R."/>
        </authorList>
    </citation>
    <scope>NUCLEOTIDE SEQUENCE</scope>
</reference>
<evidence type="ECO:0000256" key="1">
    <source>
        <dbReference type="ARBA" id="ARBA00022441"/>
    </source>
</evidence>
<dbReference type="AlphaFoldDB" id="A0A9P0BX74"/>
<dbReference type="OrthoDB" id="45365at2759"/>
<gene>
    <name evidence="3" type="ORF">CINC_LOCUS7314</name>
</gene>
<evidence type="ECO:0000313" key="4">
    <source>
        <dbReference type="Proteomes" id="UP001154114"/>
    </source>
</evidence>
<dbReference type="SMART" id="SM00612">
    <property type="entry name" value="Kelch"/>
    <property type="match status" value="4"/>
</dbReference>
<name>A0A9P0BX74_CHRIL</name>
<feature type="compositionally biased region" description="Low complexity" evidence="2">
    <location>
        <begin position="473"/>
        <end position="490"/>
    </location>
</feature>
<feature type="compositionally biased region" description="Low complexity" evidence="2">
    <location>
        <begin position="407"/>
        <end position="430"/>
    </location>
</feature>
<dbReference type="Gene3D" id="2.120.10.80">
    <property type="entry name" value="Kelch-type beta propeller"/>
    <property type="match status" value="2"/>
</dbReference>
<keyword evidence="1" id="KW-0880">Kelch repeat</keyword>
<feature type="region of interest" description="Disordered" evidence="2">
    <location>
        <begin position="401"/>
        <end position="430"/>
    </location>
</feature>
<protein>
    <submittedName>
        <fullName evidence="3">Uncharacterized protein</fullName>
    </submittedName>
</protein>
<dbReference type="Proteomes" id="UP001154114">
    <property type="component" value="Chromosome 23"/>
</dbReference>
<keyword evidence="4" id="KW-1185">Reference proteome</keyword>
<sequence>MLRETSAEGGEETAFAVAEAALIWLQDQQAIDADLDDLCSRTHLLYVDGRGALRDCGELPAARGDAPELQEYRREAAERGRASRRAAPARRRAPALPALPALQLGARTPRGACAVLAATRVAGARTTRALLALRGRAAARVAWRDVGRGGAGVAQGGVLGGAREPDGDERRARLVHGRAAHGTAVLGGRLLVCGGYDRARVLRAAEAYDPLANEWTALPDMPCGRARFPAAVLGDALYVLGGSDGHAELETVAALTGGKWRARARLPLAMSHAAAAAVEERGELYLIGGWAGGVNLKRVLRYSPATDEWTEAPPLNTGRSQCGGVYWEGALWALGGCDAWHCVASTEALRLGGGAEGAGWRAGPALPTARRSVGAAAWRGRLVAAGGSDGAASLRRTLAGGAGARGRGLAPRPRAASPARRAGAGRAAGRVVRGGRLRRQRVPVVRGVPVRAGRRVDDAARAARAPDAAVRAPDAAVRAPRAGGGAPPAARGRRGAVARSSISCAASVIDSLPQNYARACAAAPPCAVRPRRRCSCVDAFTSHFTVLMLKLAGAASSRLAACDISALTNL</sequence>
<dbReference type="InterPro" id="IPR015915">
    <property type="entry name" value="Kelch-typ_b-propeller"/>
</dbReference>
<dbReference type="PANTHER" id="PTHR46375:SF3">
    <property type="entry name" value="KELCH REPEAT AND BTB DOMAIN-CONTAINING PROTEIN 13"/>
    <property type="match status" value="1"/>
</dbReference>
<dbReference type="InterPro" id="IPR006652">
    <property type="entry name" value="Kelch_1"/>
</dbReference>
<accession>A0A9P0BX74</accession>
<dbReference type="PANTHER" id="PTHR46375">
    <property type="entry name" value="KELCH REPEAT AND BTB DOMAIN-CONTAINING PROTEIN 13-RELATED"/>
    <property type="match status" value="1"/>
</dbReference>
<dbReference type="EMBL" id="LR824026">
    <property type="protein sequence ID" value="CAH0596824.1"/>
    <property type="molecule type" value="Genomic_DNA"/>
</dbReference>
<organism evidence="3 4">
    <name type="scientific">Chrysodeixis includens</name>
    <name type="common">Soybean looper</name>
    <name type="synonym">Pseudoplusia includens</name>
    <dbReference type="NCBI Taxonomy" id="689277"/>
    <lineage>
        <taxon>Eukaryota</taxon>
        <taxon>Metazoa</taxon>
        <taxon>Ecdysozoa</taxon>
        <taxon>Arthropoda</taxon>
        <taxon>Hexapoda</taxon>
        <taxon>Insecta</taxon>
        <taxon>Pterygota</taxon>
        <taxon>Neoptera</taxon>
        <taxon>Endopterygota</taxon>
        <taxon>Lepidoptera</taxon>
        <taxon>Glossata</taxon>
        <taxon>Ditrysia</taxon>
        <taxon>Noctuoidea</taxon>
        <taxon>Noctuidae</taxon>
        <taxon>Plusiinae</taxon>
        <taxon>Chrysodeixis</taxon>
    </lineage>
</organism>
<evidence type="ECO:0000256" key="2">
    <source>
        <dbReference type="SAM" id="MobiDB-lite"/>
    </source>
</evidence>